<name>A0A0G1WMC4_9BACT</name>
<dbReference type="AlphaFoldDB" id="A0A0G1WMC4"/>
<feature type="domain" description="Methyltransferase FkbM" evidence="1">
    <location>
        <begin position="76"/>
        <end position="211"/>
    </location>
</feature>
<comment type="caution">
    <text evidence="2">The sequence shown here is derived from an EMBL/GenBank/DDBJ whole genome shotgun (WGS) entry which is preliminary data.</text>
</comment>
<evidence type="ECO:0000313" key="2">
    <source>
        <dbReference type="EMBL" id="KKU91488.1"/>
    </source>
</evidence>
<dbReference type="PANTHER" id="PTHR34203:SF15">
    <property type="entry name" value="SLL1173 PROTEIN"/>
    <property type="match status" value="1"/>
</dbReference>
<organism evidence="2 3">
    <name type="scientific">Candidatus Jorgensenbacteria bacterium GW2011_GWA1_48_11</name>
    <dbReference type="NCBI Taxonomy" id="1618660"/>
    <lineage>
        <taxon>Bacteria</taxon>
        <taxon>Candidatus Joergenseniibacteriota</taxon>
    </lineage>
</organism>
<sequence>MINFSKIPTHSFVGRTLRSFLRLIPKDSVLPILQGRLRGKKWVIGSGSLGYWLGTYEIEVQEIFEKTLRRGDTVFDIGAHAGFYSLLSSVLVGPTGRVFAFEPNPFNLRFLKKNIASNQCPNVNVIEAGVYDKSGRFPFSEGSNAFTGRIDEAGKIIVKTVSIDEEVAGGRLPTPDFIKIDVEGAEYFVLRGATTVLRRRHPVIYLSIDDSKRREDCAKLLLDLSYKLISVDNADLKQTSCILAIYRA</sequence>
<dbReference type="InterPro" id="IPR006342">
    <property type="entry name" value="FkbM_mtfrase"/>
</dbReference>
<dbReference type="GO" id="GO:0032259">
    <property type="term" value="P:methylation"/>
    <property type="evidence" value="ECO:0007669"/>
    <property type="project" value="UniProtKB-KW"/>
</dbReference>
<proteinExistence type="predicted"/>
<protein>
    <submittedName>
        <fullName evidence="2">Methyltransferase, FkbM family</fullName>
    </submittedName>
</protein>
<dbReference type="PANTHER" id="PTHR34203">
    <property type="entry name" value="METHYLTRANSFERASE, FKBM FAMILY PROTEIN"/>
    <property type="match status" value="1"/>
</dbReference>
<keyword evidence="2" id="KW-0489">Methyltransferase</keyword>
<dbReference type="EMBL" id="LCPF01000001">
    <property type="protein sequence ID" value="KKU91488.1"/>
    <property type="molecule type" value="Genomic_DNA"/>
</dbReference>
<dbReference type="Proteomes" id="UP000034956">
    <property type="component" value="Unassembled WGS sequence"/>
</dbReference>
<dbReference type="Pfam" id="PF05050">
    <property type="entry name" value="Methyltransf_21"/>
    <property type="match status" value="1"/>
</dbReference>
<dbReference type="InterPro" id="IPR029063">
    <property type="entry name" value="SAM-dependent_MTases_sf"/>
</dbReference>
<evidence type="ECO:0000313" key="3">
    <source>
        <dbReference type="Proteomes" id="UP000034956"/>
    </source>
</evidence>
<reference evidence="2 3" key="1">
    <citation type="journal article" date="2015" name="Nature">
        <title>rRNA introns, odd ribosomes, and small enigmatic genomes across a large radiation of phyla.</title>
        <authorList>
            <person name="Brown C.T."/>
            <person name="Hug L.A."/>
            <person name="Thomas B.C."/>
            <person name="Sharon I."/>
            <person name="Castelle C.J."/>
            <person name="Singh A."/>
            <person name="Wilkins M.J."/>
            <person name="Williams K.H."/>
            <person name="Banfield J.F."/>
        </authorList>
    </citation>
    <scope>NUCLEOTIDE SEQUENCE [LARGE SCALE GENOMIC DNA]</scope>
</reference>
<dbReference type="NCBIfam" id="TIGR01444">
    <property type="entry name" value="fkbM_fam"/>
    <property type="match status" value="1"/>
</dbReference>
<dbReference type="GO" id="GO:0008168">
    <property type="term" value="F:methyltransferase activity"/>
    <property type="evidence" value="ECO:0007669"/>
    <property type="project" value="UniProtKB-KW"/>
</dbReference>
<gene>
    <name evidence="2" type="ORF">UY23_C0001G0094</name>
</gene>
<keyword evidence="2" id="KW-0808">Transferase</keyword>
<accession>A0A0G1WMC4</accession>
<evidence type="ECO:0000259" key="1">
    <source>
        <dbReference type="Pfam" id="PF05050"/>
    </source>
</evidence>
<dbReference type="SUPFAM" id="SSF53335">
    <property type="entry name" value="S-adenosyl-L-methionine-dependent methyltransferases"/>
    <property type="match status" value="1"/>
</dbReference>
<dbReference type="InterPro" id="IPR052514">
    <property type="entry name" value="SAM-dependent_MTase"/>
</dbReference>
<dbReference type="Gene3D" id="3.40.50.150">
    <property type="entry name" value="Vaccinia Virus protein VP39"/>
    <property type="match status" value="1"/>
</dbReference>